<comment type="caution">
    <text evidence="2">The sequence shown here is derived from an EMBL/GenBank/DDBJ whole genome shotgun (WGS) entry which is preliminary data.</text>
</comment>
<gene>
    <name evidence="2" type="ORF">IV203_022172</name>
</gene>
<organism evidence="2 3">
    <name type="scientific">Nitzschia inconspicua</name>
    <dbReference type="NCBI Taxonomy" id="303405"/>
    <lineage>
        <taxon>Eukaryota</taxon>
        <taxon>Sar</taxon>
        <taxon>Stramenopiles</taxon>
        <taxon>Ochrophyta</taxon>
        <taxon>Bacillariophyta</taxon>
        <taxon>Bacillariophyceae</taxon>
        <taxon>Bacillariophycidae</taxon>
        <taxon>Bacillariales</taxon>
        <taxon>Bacillariaceae</taxon>
        <taxon>Nitzschia</taxon>
    </lineage>
</organism>
<evidence type="ECO:0000256" key="1">
    <source>
        <dbReference type="SAM" id="Phobius"/>
    </source>
</evidence>
<dbReference type="OrthoDB" id="43154at2759"/>
<dbReference type="AlphaFoldDB" id="A0A9K3KI66"/>
<evidence type="ECO:0000313" key="2">
    <source>
        <dbReference type="EMBL" id="KAG7344164.1"/>
    </source>
</evidence>
<keyword evidence="1" id="KW-0812">Transmembrane</keyword>
<name>A0A9K3KI66_9STRA</name>
<proteinExistence type="predicted"/>
<accession>A0A9K3KI66</accession>
<keyword evidence="1" id="KW-1133">Transmembrane helix</keyword>
<reference evidence="2" key="1">
    <citation type="journal article" date="2021" name="Sci. Rep.">
        <title>Diploid genomic architecture of Nitzschia inconspicua, an elite biomass production diatom.</title>
        <authorList>
            <person name="Oliver A."/>
            <person name="Podell S."/>
            <person name="Pinowska A."/>
            <person name="Traller J.C."/>
            <person name="Smith S.R."/>
            <person name="McClure R."/>
            <person name="Beliaev A."/>
            <person name="Bohutskyi P."/>
            <person name="Hill E.A."/>
            <person name="Rabines A."/>
            <person name="Zheng H."/>
            <person name="Allen L.Z."/>
            <person name="Kuo A."/>
            <person name="Grigoriev I.V."/>
            <person name="Allen A.E."/>
            <person name="Hazlebeck D."/>
            <person name="Allen E.E."/>
        </authorList>
    </citation>
    <scope>NUCLEOTIDE SEQUENCE</scope>
    <source>
        <strain evidence="2">Hildebrandi</strain>
    </source>
</reference>
<dbReference type="EMBL" id="JAGRRH010000023">
    <property type="protein sequence ID" value="KAG7344164.1"/>
    <property type="molecule type" value="Genomic_DNA"/>
</dbReference>
<evidence type="ECO:0000313" key="3">
    <source>
        <dbReference type="Proteomes" id="UP000693970"/>
    </source>
</evidence>
<reference evidence="2" key="2">
    <citation type="submission" date="2021-04" db="EMBL/GenBank/DDBJ databases">
        <authorList>
            <person name="Podell S."/>
        </authorList>
    </citation>
    <scope>NUCLEOTIDE SEQUENCE</scope>
    <source>
        <strain evidence="2">Hildebrandi</strain>
    </source>
</reference>
<keyword evidence="1" id="KW-0472">Membrane</keyword>
<keyword evidence="3" id="KW-1185">Reference proteome</keyword>
<dbReference type="Proteomes" id="UP000693970">
    <property type="component" value="Unassembled WGS sequence"/>
</dbReference>
<sequence length="341" mass="38359">MHPHKTTTSLSPTVILFGVLLSIVDLLKHGIIISAFHPTLSFPQRSTDLTVSRNTLSWSRHFQSFRLMMTSSKKKLSEAEKERLLLGEDGLTAFIVAEMEQFVQQTMHEYDTKQRYLGHKWTMPEHEKIQEGLMDAQSGNITSQEYLEAVDRFQQLAEGNSSLQAGGGAQAVELICNTTVLAFQDGFRQQGLLSALGSAIIFFRSFYRTPTLIAACERVGLSDYSIAHHITDMYHHRIFRGAYTKTLQPSGKGEIAARIAVGIDDEDVTTTTTTNNPEALVDQNEDIDPHIDDECLLWSPTTPGLCLHWKSDNEAWRQKRFEKIQMEGTRDPRRGGSGTTR</sequence>
<feature type="transmembrane region" description="Helical" evidence="1">
    <location>
        <begin position="14"/>
        <end position="36"/>
    </location>
</feature>
<protein>
    <submittedName>
        <fullName evidence="2">Uncharacterized protein</fullName>
    </submittedName>
</protein>